<dbReference type="InterPro" id="IPR029787">
    <property type="entry name" value="Nucleotide_cyclase"/>
</dbReference>
<dbReference type="SUPFAM" id="SSF55073">
    <property type="entry name" value="Nucleotide cyclase"/>
    <property type="match status" value="1"/>
</dbReference>
<dbReference type="RefSeq" id="WP_183448100.1">
    <property type="nucleotide sequence ID" value="NZ_JACHWB010000001.1"/>
</dbReference>
<dbReference type="EMBL" id="JACHWB010000001">
    <property type="protein sequence ID" value="MBB3018207.1"/>
    <property type="molecule type" value="Genomic_DNA"/>
</dbReference>
<dbReference type="EC" id="4.6.1.1" evidence="3"/>
<dbReference type="InterPro" id="IPR001054">
    <property type="entry name" value="A/G_cyclase"/>
</dbReference>
<sequence length="636" mass="67539">MRRRFAIPLIAAALAGLWGAGLAFLHWQGNSSLLDRLEAPFIDLRFVIQGPRPAPEGITILAIDDETVQQVGAYPLPRTRMAQLVSNVGRMRPKAIALDILFVDPGPTEGDLALAKALGGTRSVLAAAGLFERGAKLASASVGTAPGDLPTVQRLLLPIETLARASALGVVNISTDPSGVPRHIPLLIRSGAQIIPSFPLRTVSVAIGQDPVLSGDKLAIGNVATGTEGGYALALRFYGPAGTIRTVSASQVLSGQADGDAFRDRIVVIGATVTGGGDAFPTPFDPVLPGVEVLATAVAHLMQGDGLVRGGRVRLVDGSVAILLPVLFVFLLAWHRGIWGFAVITVVTIAWIGLTFVAFTRGIWLSATLPLLAALPPAMIFGAAELWLDRLRADRLSLQSRTLRRFQPPSLTKRLAEDPAFLMKPVRQKAAVIFIDLSGFTGLSELLPLDETREMLRGFHALVDQEAVHHRGIVASFMGDGAMILFGLPDSSPEDACHAVGACVGLCLRTEEWMTRLPDGIASRIGFKIGAHFGEIIASRLGGDSHQHITAIGDTVNVASRLMEVAAAHDADVALSDELHRAAGDACSVFESGLLEGTFPTAIRGRSGSIPVWLWRRDRRLSHMRSGSGVRHRSPS</sequence>
<comment type="caution">
    <text evidence="3">The sequence shown here is derived from an EMBL/GenBank/DDBJ whole genome shotgun (WGS) entry which is preliminary data.</text>
</comment>
<organism evidence="3 4">
    <name type="scientific">Microvirga lupini</name>
    <dbReference type="NCBI Taxonomy" id="420324"/>
    <lineage>
        <taxon>Bacteria</taxon>
        <taxon>Pseudomonadati</taxon>
        <taxon>Pseudomonadota</taxon>
        <taxon>Alphaproteobacteria</taxon>
        <taxon>Hyphomicrobiales</taxon>
        <taxon>Methylobacteriaceae</taxon>
        <taxon>Microvirga</taxon>
    </lineage>
</organism>
<dbReference type="PANTHER" id="PTHR43081:SF20">
    <property type="entry name" value="TWO-COMPONENT RESPONSE REGULATOR"/>
    <property type="match status" value="1"/>
</dbReference>
<protein>
    <submittedName>
        <fullName evidence="3">Adenylate cyclase</fullName>
        <ecNumber evidence="3">4.6.1.1</ecNumber>
    </submittedName>
</protein>
<keyword evidence="4" id="KW-1185">Reference proteome</keyword>
<keyword evidence="3" id="KW-0456">Lyase</keyword>
<keyword evidence="1" id="KW-0812">Transmembrane</keyword>
<evidence type="ECO:0000313" key="3">
    <source>
        <dbReference type="EMBL" id="MBB3018207.1"/>
    </source>
</evidence>
<keyword evidence="1" id="KW-0472">Membrane</keyword>
<dbReference type="PROSITE" id="PS50125">
    <property type="entry name" value="GUANYLATE_CYCLASE_2"/>
    <property type="match status" value="1"/>
</dbReference>
<evidence type="ECO:0000259" key="2">
    <source>
        <dbReference type="PROSITE" id="PS50125"/>
    </source>
</evidence>
<dbReference type="Proteomes" id="UP000532010">
    <property type="component" value="Unassembled WGS sequence"/>
</dbReference>
<name>A0A7W4VJB6_9HYPH</name>
<dbReference type="AlphaFoldDB" id="A0A7W4VJB6"/>
<dbReference type="Pfam" id="PF05226">
    <property type="entry name" value="CHASE2"/>
    <property type="match status" value="1"/>
</dbReference>
<feature type="transmembrane region" description="Helical" evidence="1">
    <location>
        <begin position="369"/>
        <end position="388"/>
    </location>
</feature>
<dbReference type="InterPro" id="IPR050697">
    <property type="entry name" value="Adenylyl/Guanylyl_Cyclase_3/4"/>
</dbReference>
<dbReference type="GO" id="GO:0035556">
    <property type="term" value="P:intracellular signal transduction"/>
    <property type="evidence" value="ECO:0007669"/>
    <property type="project" value="InterPro"/>
</dbReference>
<dbReference type="GO" id="GO:0006171">
    <property type="term" value="P:cAMP biosynthetic process"/>
    <property type="evidence" value="ECO:0007669"/>
    <property type="project" value="TreeGrafter"/>
</dbReference>
<dbReference type="SMART" id="SM00044">
    <property type="entry name" value="CYCc"/>
    <property type="match status" value="1"/>
</dbReference>
<dbReference type="CDD" id="cd07302">
    <property type="entry name" value="CHD"/>
    <property type="match status" value="1"/>
</dbReference>
<evidence type="ECO:0000256" key="1">
    <source>
        <dbReference type="SAM" id="Phobius"/>
    </source>
</evidence>
<feature type="transmembrane region" description="Helical" evidence="1">
    <location>
        <begin position="341"/>
        <end position="363"/>
    </location>
</feature>
<gene>
    <name evidence="3" type="ORF">FHR70_001247</name>
</gene>
<proteinExistence type="predicted"/>
<dbReference type="Pfam" id="PF00211">
    <property type="entry name" value="Guanylate_cyc"/>
    <property type="match status" value="1"/>
</dbReference>
<evidence type="ECO:0000313" key="4">
    <source>
        <dbReference type="Proteomes" id="UP000532010"/>
    </source>
</evidence>
<dbReference type="SMART" id="SM01080">
    <property type="entry name" value="CHASE2"/>
    <property type="match status" value="1"/>
</dbReference>
<keyword evidence="1" id="KW-1133">Transmembrane helix</keyword>
<dbReference type="PANTHER" id="PTHR43081">
    <property type="entry name" value="ADENYLATE CYCLASE, TERMINAL-DIFFERENTIATION SPECIFIC-RELATED"/>
    <property type="match status" value="1"/>
</dbReference>
<feature type="domain" description="Guanylate cyclase" evidence="2">
    <location>
        <begin position="431"/>
        <end position="563"/>
    </location>
</feature>
<dbReference type="Gene3D" id="3.30.70.1230">
    <property type="entry name" value="Nucleotide cyclase"/>
    <property type="match status" value="1"/>
</dbReference>
<dbReference type="GO" id="GO:0004016">
    <property type="term" value="F:adenylate cyclase activity"/>
    <property type="evidence" value="ECO:0007669"/>
    <property type="project" value="UniProtKB-EC"/>
</dbReference>
<accession>A0A7W4VJB6</accession>
<reference evidence="3 4" key="1">
    <citation type="submission" date="2020-08" db="EMBL/GenBank/DDBJ databases">
        <title>The Agave Microbiome: Exploring the role of microbial communities in plant adaptations to desert environments.</title>
        <authorList>
            <person name="Partida-Martinez L.P."/>
        </authorList>
    </citation>
    <scope>NUCLEOTIDE SEQUENCE [LARGE SCALE GENOMIC DNA]</scope>
    <source>
        <strain evidence="3 4">AT3.9</strain>
    </source>
</reference>
<dbReference type="InterPro" id="IPR007890">
    <property type="entry name" value="CHASE2"/>
</dbReference>